<organism evidence="1 2">
    <name type="scientific">Sunxiuqinia dokdonensis</name>
    <dbReference type="NCBI Taxonomy" id="1409788"/>
    <lineage>
        <taxon>Bacteria</taxon>
        <taxon>Pseudomonadati</taxon>
        <taxon>Bacteroidota</taxon>
        <taxon>Bacteroidia</taxon>
        <taxon>Marinilabiliales</taxon>
        <taxon>Prolixibacteraceae</taxon>
        <taxon>Sunxiuqinia</taxon>
    </lineage>
</organism>
<protein>
    <submittedName>
        <fullName evidence="1">Uncharacterized protein</fullName>
    </submittedName>
</protein>
<name>A0A0L8V766_9BACT</name>
<dbReference type="EMBL" id="LGIA01000171">
    <property type="protein sequence ID" value="KOH44052.1"/>
    <property type="molecule type" value="Genomic_DNA"/>
</dbReference>
<evidence type="ECO:0000313" key="1">
    <source>
        <dbReference type="EMBL" id="KOH44052.1"/>
    </source>
</evidence>
<reference evidence="2" key="1">
    <citation type="submission" date="2015-07" db="EMBL/GenBank/DDBJ databases">
        <title>Genome sequencing of Sunxiuqinia dokdonensis strain SK.</title>
        <authorList>
            <person name="Ahn S."/>
            <person name="Kim B.-C."/>
        </authorList>
    </citation>
    <scope>NUCLEOTIDE SEQUENCE [LARGE SCALE GENOMIC DNA]</scope>
    <source>
        <strain evidence="2">SK</strain>
    </source>
</reference>
<accession>A0A0L8V766</accession>
<dbReference type="Proteomes" id="UP000036958">
    <property type="component" value="Unassembled WGS sequence"/>
</dbReference>
<proteinExistence type="predicted"/>
<keyword evidence="2" id="KW-1185">Reference proteome</keyword>
<gene>
    <name evidence="1" type="ORF">NC99_30450</name>
</gene>
<evidence type="ECO:0000313" key="2">
    <source>
        <dbReference type="Proteomes" id="UP000036958"/>
    </source>
</evidence>
<dbReference type="STRING" id="1409788.NC99_30450"/>
<comment type="caution">
    <text evidence="1">The sequence shown here is derived from an EMBL/GenBank/DDBJ whole genome shotgun (WGS) entry which is preliminary data.</text>
</comment>
<sequence>MSRSKYTRKGIYFNSSMVRLVAKFLDLISYFENHFNSSMVRLVAGNR</sequence>
<dbReference type="AlphaFoldDB" id="A0A0L8V766"/>